<dbReference type="GO" id="GO:0016491">
    <property type="term" value="F:oxidoreductase activity"/>
    <property type="evidence" value="ECO:0007669"/>
    <property type="project" value="UniProtKB-KW"/>
</dbReference>
<gene>
    <name evidence="6" type="ORF">LCGC14_3167970</name>
</gene>
<evidence type="ECO:0000256" key="3">
    <source>
        <dbReference type="ARBA" id="ARBA00023157"/>
    </source>
</evidence>
<dbReference type="PANTHER" id="PTHR13887">
    <property type="entry name" value="GLUTATHIONE S-TRANSFERASE KAPPA"/>
    <property type="match status" value="1"/>
</dbReference>
<comment type="caution">
    <text evidence="6">The sequence shown here is derived from an EMBL/GenBank/DDBJ whole genome shotgun (WGS) entry which is preliminary data.</text>
</comment>
<reference evidence="6" key="1">
    <citation type="journal article" date="2015" name="Nature">
        <title>Complex archaea that bridge the gap between prokaryotes and eukaryotes.</title>
        <authorList>
            <person name="Spang A."/>
            <person name="Saw J.H."/>
            <person name="Jorgensen S.L."/>
            <person name="Zaremba-Niedzwiedzka K."/>
            <person name="Martijn J."/>
            <person name="Lind A.E."/>
            <person name="van Eijk R."/>
            <person name="Schleper C."/>
            <person name="Guy L."/>
            <person name="Ettema T.J."/>
        </authorList>
    </citation>
    <scope>NUCLEOTIDE SEQUENCE</scope>
</reference>
<evidence type="ECO:0000256" key="4">
    <source>
        <dbReference type="ARBA" id="ARBA00023284"/>
    </source>
</evidence>
<dbReference type="Pfam" id="PF01323">
    <property type="entry name" value="DSBA"/>
    <property type="match status" value="1"/>
</dbReference>
<dbReference type="EMBL" id="LAZR01070227">
    <property type="protein sequence ID" value="KKK43748.1"/>
    <property type="molecule type" value="Genomic_DNA"/>
</dbReference>
<dbReference type="InterPro" id="IPR036249">
    <property type="entry name" value="Thioredoxin-like_sf"/>
</dbReference>
<dbReference type="AlphaFoldDB" id="A0A0F8VH56"/>
<protein>
    <recommendedName>
        <fullName evidence="5">DSBA-like thioredoxin domain-containing protein</fullName>
    </recommendedName>
</protein>
<dbReference type="SUPFAM" id="SSF52833">
    <property type="entry name" value="Thioredoxin-like"/>
    <property type="match status" value="1"/>
</dbReference>
<dbReference type="PANTHER" id="PTHR13887:SF14">
    <property type="entry name" value="DISULFIDE BOND FORMATION PROTEIN D"/>
    <property type="match status" value="1"/>
</dbReference>
<keyword evidence="2" id="KW-0560">Oxidoreductase</keyword>
<keyword evidence="4" id="KW-0676">Redox-active center</keyword>
<feature type="non-terminal residue" evidence="6">
    <location>
        <position position="1"/>
    </location>
</feature>
<evidence type="ECO:0000256" key="1">
    <source>
        <dbReference type="ARBA" id="ARBA00022729"/>
    </source>
</evidence>
<evidence type="ECO:0000256" key="2">
    <source>
        <dbReference type="ARBA" id="ARBA00023002"/>
    </source>
</evidence>
<proteinExistence type="predicted"/>
<dbReference type="Gene3D" id="3.40.30.10">
    <property type="entry name" value="Glutaredoxin"/>
    <property type="match status" value="1"/>
</dbReference>
<organism evidence="6">
    <name type="scientific">marine sediment metagenome</name>
    <dbReference type="NCBI Taxonomy" id="412755"/>
    <lineage>
        <taxon>unclassified sequences</taxon>
        <taxon>metagenomes</taxon>
        <taxon>ecological metagenomes</taxon>
    </lineage>
</organism>
<accession>A0A0F8VH56</accession>
<feature type="domain" description="DSBA-like thioredoxin" evidence="5">
    <location>
        <begin position="5"/>
        <end position="101"/>
    </location>
</feature>
<keyword evidence="3" id="KW-1015">Disulfide bond</keyword>
<sequence>CSGEQDRFWEMHDTLFQNSKDFSVPALNRYAQGIGLDGDRFKNCMQSGKYADRIEKEIAEGTKAGVRGTPSFFVGQSGSGETITGTIVRGAQPMARFRQVIEKLLKDTGAAQSSQPKP</sequence>
<dbReference type="InterPro" id="IPR001853">
    <property type="entry name" value="DSBA-like_thioredoxin_dom"/>
</dbReference>
<evidence type="ECO:0000313" key="6">
    <source>
        <dbReference type="EMBL" id="KKK43748.1"/>
    </source>
</evidence>
<keyword evidence="1" id="KW-0732">Signal</keyword>
<name>A0A0F8VH56_9ZZZZ</name>
<evidence type="ECO:0000259" key="5">
    <source>
        <dbReference type="Pfam" id="PF01323"/>
    </source>
</evidence>